<dbReference type="EMBL" id="JAQMWT010000642">
    <property type="protein sequence ID" value="KAJ8598795.1"/>
    <property type="molecule type" value="Genomic_DNA"/>
</dbReference>
<dbReference type="Proteomes" id="UP001230188">
    <property type="component" value="Unassembled WGS sequence"/>
</dbReference>
<evidence type="ECO:0000313" key="4">
    <source>
        <dbReference type="Proteomes" id="UP001230188"/>
    </source>
</evidence>
<dbReference type="InterPro" id="IPR001932">
    <property type="entry name" value="PPM-type_phosphatase-like_dom"/>
</dbReference>
<dbReference type="Gene3D" id="3.60.40.10">
    <property type="entry name" value="PPM-type phosphatase domain"/>
    <property type="match status" value="1"/>
</dbReference>
<name>A0AAD7U6M6_9STRA</name>
<dbReference type="AlphaFoldDB" id="A0AAD7U6M6"/>
<gene>
    <name evidence="3" type="ORF">CTAYLR_008641</name>
</gene>
<feature type="region of interest" description="Disordered" evidence="1">
    <location>
        <begin position="378"/>
        <end position="412"/>
    </location>
</feature>
<evidence type="ECO:0000256" key="1">
    <source>
        <dbReference type="SAM" id="MobiDB-lite"/>
    </source>
</evidence>
<reference evidence="3" key="1">
    <citation type="submission" date="2023-01" db="EMBL/GenBank/DDBJ databases">
        <title>Metagenome sequencing of chrysophaentin producing Chrysophaeum taylorii.</title>
        <authorList>
            <person name="Davison J."/>
            <person name="Bewley C."/>
        </authorList>
    </citation>
    <scope>NUCLEOTIDE SEQUENCE</scope>
    <source>
        <strain evidence="3">NIES-1699</strain>
    </source>
</reference>
<evidence type="ECO:0000259" key="2">
    <source>
        <dbReference type="PROSITE" id="PS51746"/>
    </source>
</evidence>
<protein>
    <recommendedName>
        <fullName evidence="2">PPM-type phosphatase domain-containing protein</fullName>
    </recommendedName>
</protein>
<dbReference type="SMART" id="SM00332">
    <property type="entry name" value="PP2Cc"/>
    <property type="match status" value="1"/>
</dbReference>
<dbReference type="PANTHER" id="PTHR47992">
    <property type="entry name" value="PROTEIN PHOSPHATASE"/>
    <property type="match status" value="1"/>
</dbReference>
<evidence type="ECO:0000313" key="3">
    <source>
        <dbReference type="EMBL" id="KAJ8598795.1"/>
    </source>
</evidence>
<feature type="domain" description="PPM-type phosphatase" evidence="2">
    <location>
        <begin position="108"/>
        <end position="367"/>
    </location>
</feature>
<proteinExistence type="predicted"/>
<dbReference type="CDD" id="cd00143">
    <property type="entry name" value="PP2Cc"/>
    <property type="match status" value="1"/>
</dbReference>
<feature type="compositionally biased region" description="Polar residues" evidence="1">
    <location>
        <begin position="398"/>
        <end position="412"/>
    </location>
</feature>
<dbReference type="SUPFAM" id="SSF81606">
    <property type="entry name" value="PP2C-like"/>
    <property type="match status" value="1"/>
</dbReference>
<dbReference type="PROSITE" id="PS51746">
    <property type="entry name" value="PPM_2"/>
    <property type="match status" value="1"/>
</dbReference>
<comment type="caution">
    <text evidence="3">The sequence shown here is derived from an EMBL/GenBank/DDBJ whole genome shotgun (WGS) entry which is preliminary data.</text>
</comment>
<feature type="compositionally biased region" description="Low complexity" evidence="1">
    <location>
        <begin position="378"/>
        <end position="388"/>
    </location>
</feature>
<dbReference type="GO" id="GO:0004722">
    <property type="term" value="F:protein serine/threonine phosphatase activity"/>
    <property type="evidence" value="ECO:0007669"/>
    <property type="project" value="InterPro"/>
</dbReference>
<sequence>MMQQQPRKRALSLGADPIMNMPHELGGALEDAGELPTSPVLRWSSSSVSSSFSVESPAKRAQVSFDESRPSGASTVELGEQRLSCSSLPEQSTVAAPEQQRQRMVRWWIGRAESCGLKRCQEDRHAIVDLKDAVYCAVFDGHNGTRAAEHARLTLHRHLLEEGAVDRAAWCRAFASCDAELVASGVVDGSTALAALVERSALTVANCGDSRAVLGSGHRSVRLTCDHKPDVASEKARIEAAGGQVAFRGVWRLAVADCPVMLAVSRALGDRQLKTLAAPRNEVLSATPDICDRTLTRNDHFLILATDGLWDALSDQEAVDCVYDVLGDAIKTGRLSEGIIDIAAAALIARATSLRSFDNITAIIVVFQWTAPPARPTARTASASAYRSSRSKKAAGTRASNFATSNYRKLAR</sequence>
<accession>A0AAD7U6M6</accession>
<dbReference type="InterPro" id="IPR036457">
    <property type="entry name" value="PPM-type-like_dom_sf"/>
</dbReference>
<organism evidence="3 4">
    <name type="scientific">Chrysophaeum taylorii</name>
    <dbReference type="NCBI Taxonomy" id="2483200"/>
    <lineage>
        <taxon>Eukaryota</taxon>
        <taxon>Sar</taxon>
        <taxon>Stramenopiles</taxon>
        <taxon>Ochrophyta</taxon>
        <taxon>Pelagophyceae</taxon>
        <taxon>Pelagomonadales</taxon>
        <taxon>Pelagomonadaceae</taxon>
        <taxon>Chrysophaeum</taxon>
    </lineage>
</organism>
<keyword evidence="4" id="KW-1185">Reference proteome</keyword>
<feature type="region of interest" description="Disordered" evidence="1">
    <location>
        <begin position="48"/>
        <end position="73"/>
    </location>
</feature>
<dbReference type="InterPro" id="IPR015655">
    <property type="entry name" value="PP2C"/>
</dbReference>
<dbReference type="Pfam" id="PF00481">
    <property type="entry name" value="PP2C"/>
    <property type="match status" value="1"/>
</dbReference>